<dbReference type="Proteomes" id="UP001149165">
    <property type="component" value="Unassembled WGS sequence"/>
</dbReference>
<evidence type="ECO:0000313" key="2">
    <source>
        <dbReference type="EMBL" id="KAJ5107311.1"/>
    </source>
</evidence>
<reference evidence="2" key="1">
    <citation type="submission" date="2022-11" db="EMBL/GenBank/DDBJ databases">
        <authorList>
            <person name="Petersen C."/>
        </authorList>
    </citation>
    <scope>NUCLEOTIDE SEQUENCE</scope>
    <source>
        <strain evidence="2">IBT 30069</strain>
    </source>
</reference>
<organism evidence="2 3">
    <name type="scientific">Penicillium angulare</name>
    <dbReference type="NCBI Taxonomy" id="116970"/>
    <lineage>
        <taxon>Eukaryota</taxon>
        <taxon>Fungi</taxon>
        <taxon>Dikarya</taxon>
        <taxon>Ascomycota</taxon>
        <taxon>Pezizomycotina</taxon>
        <taxon>Eurotiomycetes</taxon>
        <taxon>Eurotiomycetidae</taxon>
        <taxon>Eurotiales</taxon>
        <taxon>Aspergillaceae</taxon>
        <taxon>Penicillium</taxon>
    </lineage>
</organism>
<feature type="compositionally biased region" description="Basic and acidic residues" evidence="1">
    <location>
        <begin position="35"/>
        <end position="44"/>
    </location>
</feature>
<gene>
    <name evidence="2" type="ORF">N7456_003986</name>
</gene>
<name>A0A9W9KIS9_9EURO</name>
<proteinExistence type="predicted"/>
<accession>A0A9W9KIS9</accession>
<dbReference type="EMBL" id="JAPQKH010000003">
    <property type="protein sequence ID" value="KAJ5107311.1"/>
    <property type="molecule type" value="Genomic_DNA"/>
</dbReference>
<reference evidence="2" key="2">
    <citation type="journal article" date="2023" name="IMA Fungus">
        <title>Comparative genomic study of the Penicillium genus elucidates a diverse pangenome and 15 lateral gene transfer events.</title>
        <authorList>
            <person name="Petersen C."/>
            <person name="Sorensen T."/>
            <person name="Nielsen M.R."/>
            <person name="Sondergaard T.E."/>
            <person name="Sorensen J.L."/>
            <person name="Fitzpatrick D.A."/>
            <person name="Frisvad J.C."/>
            <person name="Nielsen K.L."/>
        </authorList>
    </citation>
    <scope>NUCLEOTIDE SEQUENCE</scope>
    <source>
        <strain evidence="2">IBT 30069</strain>
    </source>
</reference>
<dbReference type="OrthoDB" id="4265280at2759"/>
<sequence>MDWLKKIFTGKDDATIAKEKKNKRLSKEHNKRVRARETQLRQDADGGGAKNARLFLGSQGITYDHARHGKRPKGDKNVTGFLNHDK</sequence>
<evidence type="ECO:0000313" key="3">
    <source>
        <dbReference type="Proteomes" id="UP001149165"/>
    </source>
</evidence>
<protein>
    <submittedName>
        <fullName evidence="2">Uncharacterized protein</fullName>
    </submittedName>
</protein>
<feature type="region of interest" description="Disordered" evidence="1">
    <location>
        <begin position="63"/>
        <end position="86"/>
    </location>
</feature>
<comment type="caution">
    <text evidence="2">The sequence shown here is derived from an EMBL/GenBank/DDBJ whole genome shotgun (WGS) entry which is preliminary data.</text>
</comment>
<keyword evidence="3" id="KW-1185">Reference proteome</keyword>
<dbReference type="AlphaFoldDB" id="A0A9W9KIS9"/>
<evidence type="ECO:0000256" key="1">
    <source>
        <dbReference type="SAM" id="MobiDB-lite"/>
    </source>
</evidence>
<feature type="compositionally biased region" description="Basic residues" evidence="1">
    <location>
        <begin position="20"/>
        <end position="34"/>
    </location>
</feature>
<feature type="region of interest" description="Disordered" evidence="1">
    <location>
        <begin position="19"/>
        <end position="51"/>
    </location>
</feature>